<dbReference type="Proteomes" id="UP000617634">
    <property type="component" value="Unassembled WGS sequence"/>
</dbReference>
<dbReference type="GO" id="GO:0006261">
    <property type="term" value="P:DNA-templated DNA replication"/>
    <property type="evidence" value="ECO:0007669"/>
    <property type="project" value="TreeGrafter"/>
</dbReference>
<evidence type="ECO:0000256" key="5">
    <source>
        <dbReference type="ARBA" id="ARBA00022932"/>
    </source>
</evidence>
<evidence type="ECO:0000256" key="4">
    <source>
        <dbReference type="ARBA" id="ARBA00022705"/>
    </source>
</evidence>
<reference evidence="8" key="1">
    <citation type="submission" date="2020-11" db="EMBL/GenBank/DDBJ databases">
        <title>Novosphingobium aureum sp. nov., a marine bacterium isolated from sediment of a salt flat.</title>
        <authorList>
            <person name="Yoo Y."/>
            <person name="Kim J.-J."/>
        </authorList>
    </citation>
    <scope>NUCLEOTIDE SEQUENCE</scope>
    <source>
        <strain evidence="8">YJ-S2-02</strain>
    </source>
</reference>
<dbReference type="SUPFAM" id="SSF52540">
    <property type="entry name" value="P-loop containing nucleoside triphosphate hydrolases"/>
    <property type="match status" value="1"/>
</dbReference>
<evidence type="ECO:0000313" key="9">
    <source>
        <dbReference type="Proteomes" id="UP000617634"/>
    </source>
</evidence>
<dbReference type="AlphaFoldDB" id="A0A931H9M7"/>
<dbReference type="EMBL" id="JADZGI010000001">
    <property type="protein sequence ID" value="MBH0111553.1"/>
    <property type="molecule type" value="Genomic_DNA"/>
</dbReference>
<dbReference type="SUPFAM" id="SSF48019">
    <property type="entry name" value="post-AAA+ oligomerization domain-like"/>
    <property type="match status" value="1"/>
</dbReference>
<dbReference type="InterPro" id="IPR027417">
    <property type="entry name" value="P-loop_NTPase"/>
</dbReference>
<evidence type="ECO:0000256" key="2">
    <source>
        <dbReference type="ARBA" id="ARBA00022679"/>
    </source>
</evidence>
<dbReference type="NCBIfam" id="TIGR01128">
    <property type="entry name" value="holA"/>
    <property type="match status" value="1"/>
</dbReference>
<keyword evidence="3" id="KW-0548">Nucleotidyltransferase</keyword>
<sequence>MKATQKDFAGLAQRAAREARVFFFCGPDESGASDAAAKIVSLLDDPGERIEMAGSELRRDPVRLGDEARSTSLFGGARHIWVRAQGDEAHDAVKTLLENEVEGCPVLIVATSATDKSRTAKLLATRGDGLVAMFYPPDLSTVTASVRAMANGAGLKMGSEAAERIARASGLDTRLARSEVNKLALYLDAAPEAPRPVSAEALDAIAARTEDDNFGPLVDAVLSGRRNEVVPQLHRMHELGFNPVGLLLTFERRAAQLAGLHARFGNQRDLGAFLDAEGKARRVFWKDKAVLSEQMRIWRGARLERLVARLVEMHQQLLANSQDAELILSNGLLAIARSAIGNVKQR</sequence>
<evidence type="ECO:0000313" key="8">
    <source>
        <dbReference type="EMBL" id="MBH0111553.1"/>
    </source>
</evidence>
<dbReference type="GO" id="GO:0003887">
    <property type="term" value="F:DNA-directed DNA polymerase activity"/>
    <property type="evidence" value="ECO:0007669"/>
    <property type="project" value="UniProtKB-KW"/>
</dbReference>
<dbReference type="RefSeq" id="WP_197159984.1">
    <property type="nucleotide sequence ID" value="NZ_JADZGI010000001.1"/>
</dbReference>
<evidence type="ECO:0000256" key="6">
    <source>
        <dbReference type="ARBA" id="ARBA00034754"/>
    </source>
</evidence>
<comment type="catalytic activity">
    <reaction evidence="7">
        <text>DNA(n) + a 2'-deoxyribonucleoside 5'-triphosphate = DNA(n+1) + diphosphate</text>
        <dbReference type="Rhea" id="RHEA:22508"/>
        <dbReference type="Rhea" id="RHEA-COMP:17339"/>
        <dbReference type="Rhea" id="RHEA-COMP:17340"/>
        <dbReference type="ChEBI" id="CHEBI:33019"/>
        <dbReference type="ChEBI" id="CHEBI:61560"/>
        <dbReference type="ChEBI" id="CHEBI:173112"/>
        <dbReference type="EC" id="2.7.7.7"/>
    </reaction>
</comment>
<protein>
    <recommendedName>
        <fullName evidence="1">DNA-directed DNA polymerase</fullName>
        <ecNumber evidence="1">2.7.7.7</ecNumber>
    </recommendedName>
</protein>
<dbReference type="InterPro" id="IPR008921">
    <property type="entry name" value="DNA_pol3_clamp-load_cplx_C"/>
</dbReference>
<keyword evidence="9" id="KW-1185">Reference proteome</keyword>
<comment type="caution">
    <text evidence="8">The sequence shown here is derived from an EMBL/GenBank/DDBJ whole genome shotgun (WGS) entry which is preliminary data.</text>
</comment>
<dbReference type="InterPro" id="IPR005790">
    <property type="entry name" value="DNA_polIII_delta"/>
</dbReference>
<organism evidence="8 9">
    <name type="scientific">Novosphingobium aureum</name>
    <dbReference type="NCBI Taxonomy" id="2792964"/>
    <lineage>
        <taxon>Bacteria</taxon>
        <taxon>Pseudomonadati</taxon>
        <taxon>Pseudomonadota</taxon>
        <taxon>Alphaproteobacteria</taxon>
        <taxon>Sphingomonadales</taxon>
        <taxon>Sphingomonadaceae</taxon>
        <taxon>Novosphingobium</taxon>
    </lineage>
</organism>
<gene>
    <name evidence="8" type="ORF">I5E68_01130</name>
</gene>
<dbReference type="PANTHER" id="PTHR34388:SF1">
    <property type="entry name" value="DNA POLYMERASE III SUBUNIT DELTA"/>
    <property type="match status" value="1"/>
</dbReference>
<evidence type="ECO:0000256" key="3">
    <source>
        <dbReference type="ARBA" id="ARBA00022695"/>
    </source>
</evidence>
<name>A0A931H9M7_9SPHN</name>
<evidence type="ECO:0000256" key="1">
    <source>
        <dbReference type="ARBA" id="ARBA00012417"/>
    </source>
</evidence>
<comment type="similarity">
    <text evidence="6">Belongs to the DNA polymerase HolA subunit family.</text>
</comment>
<accession>A0A931H9M7</accession>
<evidence type="ECO:0000256" key="7">
    <source>
        <dbReference type="ARBA" id="ARBA00049244"/>
    </source>
</evidence>
<proteinExistence type="inferred from homology"/>
<dbReference type="GO" id="GO:0009360">
    <property type="term" value="C:DNA polymerase III complex"/>
    <property type="evidence" value="ECO:0007669"/>
    <property type="project" value="TreeGrafter"/>
</dbReference>
<dbReference type="GO" id="GO:0003677">
    <property type="term" value="F:DNA binding"/>
    <property type="evidence" value="ECO:0007669"/>
    <property type="project" value="InterPro"/>
</dbReference>
<keyword evidence="5" id="KW-0239">DNA-directed DNA polymerase</keyword>
<dbReference type="EC" id="2.7.7.7" evidence="1"/>
<dbReference type="PANTHER" id="PTHR34388">
    <property type="entry name" value="DNA POLYMERASE III SUBUNIT DELTA"/>
    <property type="match status" value="1"/>
</dbReference>
<keyword evidence="4" id="KW-0235">DNA replication</keyword>
<keyword evidence="2" id="KW-0808">Transferase</keyword>
<dbReference type="Gene3D" id="1.20.272.10">
    <property type="match status" value="1"/>
</dbReference>